<name>A0A6A5QHT1_AMPQU</name>
<evidence type="ECO:0000313" key="2">
    <source>
        <dbReference type="Proteomes" id="UP000800096"/>
    </source>
</evidence>
<accession>A0A6A5QHT1</accession>
<gene>
    <name evidence="1" type="ORF">BDU57DRAFT_578534</name>
</gene>
<reference evidence="1" key="1">
    <citation type="journal article" date="2020" name="Stud. Mycol.">
        <title>101 Dothideomycetes genomes: a test case for predicting lifestyles and emergence of pathogens.</title>
        <authorList>
            <person name="Haridas S."/>
            <person name="Albert R."/>
            <person name="Binder M."/>
            <person name="Bloem J."/>
            <person name="Labutti K."/>
            <person name="Salamov A."/>
            <person name="Andreopoulos B."/>
            <person name="Baker S."/>
            <person name="Barry K."/>
            <person name="Bills G."/>
            <person name="Bluhm B."/>
            <person name="Cannon C."/>
            <person name="Castanera R."/>
            <person name="Culley D."/>
            <person name="Daum C."/>
            <person name="Ezra D."/>
            <person name="Gonzalez J."/>
            <person name="Henrissat B."/>
            <person name="Kuo A."/>
            <person name="Liang C."/>
            <person name="Lipzen A."/>
            <person name="Lutzoni F."/>
            <person name="Magnuson J."/>
            <person name="Mondo S."/>
            <person name="Nolan M."/>
            <person name="Ohm R."/>
            <person name="Pangilinan J."/>
            <person name="Park H.-J."/>
            <person name="Ramirez L."/>
            <person name="Alfaro M."/>
            <person name="Sun H."/>
            <person name="Tritt A."/>
            <person name="Yoshinaga Y."/>
            <person name="Zwiers L.-H."/>
            <person name="Turgeon B."/>
            <person name="Goodwin S."/>
            <person name="Spatafora J."/>
            <person name="Crous P."/>
            <person name="Grigoriev I."/>
        </authorList>
    </citation>
    <scope>NUCLEOTIDE SEQUENCE</scope>
    <source>
        <strain evidence="1">HMLAC05119</strain>
    </source>
</reference>
<dbReference type="EMBL" id="ML979137">
    <property type="protein sequence ID" value="KAF1914378.1"/>
    <property type="molecule type" value="Genomic_DNA"/>
</dbReference>
<sequence>MAGAHGDTASLDSAPIEDTIPCYYKFPKAPRDAFQSIIKITVYRGFLSHHSNLFKRLLAGPLKDSDTHSLRHEKVEAFQIFYDKLFSGHLANDFIGMSKSMMPLMRTARIPTMGPIISSINIDRLVGVRTQSAGTATSWAIYDATVPNRETGAEPSIRILVTWDIPGGVAWSSSLKMTRVKYVLLIDFLQNFENCFVEAKEKMAENIEPVRETSGHNDGEESQDIAMNLFDLAARRS</sequence>
<keyword evidence="2" id="KW-1185">Reference proteome</keyword>
<proteinExistence type="predicted"/>
<evidence type="ECO:0008006" key="3">
    <source>
        <dbReference type="Google" id="ProtNLM"/>
    </source>
</evidence>
<dbReference type="Proteomes" id="UP000800096">
    <property type="component" value="Unassembled WGS sequence"/>
</dbReference>
<evidence type="ECO:0000313" key="1">
    <source>
        <dbReference type="EMBL" id="KAF1914378.1"/>
    </source>
</evidence>
<dbReference type="AlphaFoldDB" id="A0A6A5QHT1"/>
<protein>
    <recommendedName>
        <fullName evidence="3">BTB domain-containing protein</fullName>
    </recommendedName>
</protein>
<organism evidence="1 2">
    <name type="scientific">Ampelomyces quisqualis</name>
    <name type="common">Powdery mildew agent</name>
    <dbReference type="NCBI Taxonomy" id="50730"/>
    <lineage>
        <taxon>Eukaryota</taxon>
        <taxon>Fungi</taxon>
        <taxon>Dikarya</taxon>
        <taxon>Ascomycota</taxon>
        <taxon>Pezizomycotina</taxon>
        <taxon>Dothideomycetes</taxon>
        <taxon>Pleosporomycetidae</taxon>
        <taxon>Pleosporales</taxon>
        <taxon>Pleosporineae</taxon>
        <taxon>Phaeosphaeriaceae</taxon>
        <taxon>Ampelomyces</taxon>
    </lineage>
</organism>